<dbReference type="EMBL" id="JACEIK010003376">
    <property type="protein sequence ID" value="MCD9641475.1"/>
    <property type="molecule type" value="Genomic_DNA"/>
</dbReference>
<proteinExistence type="predicted"/>
<keyword evidence="2" id="KW-1185">Reference proteome</keyword>
<sequence>MFGHCGEHGIIVSCDSLGIRDVLDPLVVDYTPRAAMRLGVIAMAHGVLITSRHPRVPPSHSRDAKSGCCETDGREYGCGCGLRHGGPHLVDKTHDEPLFEIP</sequence>
<gene>
    <name evidence="1" type="ORF">HAX54_027671</name>
</gene>
<dbReference type="Proteomes" id="UP000823775">
    <property type="component" value="Unassembled WGS sequence"/>
</dbReference>
<evidence type="ECO:0000313" key="1">
    <source>
        <dbReference type="EMBL" id="MCD9641475.1"/>
    </source>
</evidence>
<organism evidence="1 2">
    <name type="scientific">Datura stramonium</name>
    <name type="common">Jimsonweed</name>
    <name type="synonym">Common thornapple</name>
    <dbReference type="NCBI Taxonomy" id="4076"/>
    <lineage>
        <taxon>Eukaryota</taxon>
        <taxon>Viridiplantae</taxon>
        <taxon>Streptophyta</taxon>
        <taxon>Embryophyta</taxon>
        <taxon>Tracheophyta</taxon>
        <taxon>Spermatophyta</taxon>
        <taxon>Magnoliopsida</taxon>
        <taxon>eudicotyledons</taxon>
        <taxon>Gunneridae</taxon>
        <taxon>Pentapetalae</taxon>
        <taxon>asterids</taxon>
        <taxon>lamiids</taxon>
        <taxon>Solanales</taxon>
        <taxon>Solanaceae</taxon>
        <taxon>Solanoideae</taxon>
        <taxon>Datureae</taxon>
        <taxon>Datura</taxon>
    </lineage>
</organism>
<name>A0ABS8V627_DATST</name>
<accession>A0ABS8V627</accession>
<reference evidence="1 2" key="1">
    <citation type="journal article" date="2021" name="BMC Genomics">
        <title>Datura genome reveals duplications of psychoactive alkaloid biosynthetic genes and high mutation rate following tissue culture.</title>
        <authorList>
            <person name="Rajewski A."/>
            <person name="Carter-House D."/>
            <person name="Stajich J."/>
            <person name="Litt A."/>
        </authorList>
    </citation>
    <scope>NUCLEOTIDE SEQUENCE [LARGE SCALE GENOMIC DNA]</scope>
    <source>
        <strain evidence="1">AR-01</strain>
    </source>
</reference>
<comment type="caution">
    <text evidence="1">The sequence shown here is derived from an EMBL/GenBank/DDBJ whole genome shotgun (WGS) entry which is preliminary data.</text>
</comment>
<evidence type="ECO:0000313" key="2">
    <source>
        <dbReference type="Proteomes" id="UP000823775"/>
    </source>
</evidence>
<protein>
    <submittedName>
        <fullName evidence="1">Uncharacterized protein</fullName>
    </submittedName>
</protein>